<dbReference type="InterPro" id="IPR039538">
    <property type="entry name" value="BetI_C"/>
</dbReference>
<keyword evidence="1" id="KW-0678">Repressor</keyword>
<dbReference type="Gene3D" id="1.10.357.10">
    <property type="entry name" value="Tetracycline Repressor, domain 2"/>
    <property type="match status" value="1"/>
</dbReference>
<dbReference type="InterPro" id="IPR036271">
    <property type="entry name" value="Tet_transcr_reg_TetR-rel_C_sf"/>
</dbReference>
<name>A0ABX7P9U9_9BACT</name>
<dbReference type="InterPro" id="IPR050109">
    <property type="entry name" value="HTH-type_TetR-like_transc_reg"/>
</dbReference>
<dbReference type="InterPro" id="IPR001647">
    <property type="entry name" value="HTH_TetR"/>
</dbReference>
<feature type="domain" description="HTH tetR-type" evidence="7">
    <location>
        <begin position="17"/>
        <end position="77"/>
    </location>
</feature>
<dbReference type="SUPFAM" id="SSF48498">
    <property type="entry name" value="Tetracyclin repressor-like, C-terminal domain"/>
    <property type="match status" value="1"/>
</dbReference>
<dbReference type="Pfam" id="PF00440">
    <property type="entry name" value="TetR_N"/>
    <property type="match status" value="1"/>
</dbReference>
<keyword evidence="4" id="KW-0804">Transcription</keyword>
<dbReference type="InterPro" id="IPR009057">
    <property type="entry name" value="Homeodomain-like_sf"/>
</dbReference>
<dbReference type="PRINTS" id="PR00455">
    <property type="entry name" value="HTHTETR"/>
</dbReference>
<evidence type="ECO:0000256" key="2">
    <source>
        <dbReference type="ARBA" id="ARBA00023015"/>
    </source>
</evidence>
<keyword evidence="9" id="KW-1185">Reference proteome</keyword>
<evidence type="ECO:0000256" key="1">
    <source>
        <dbReference type="ARBA" id="ARBA00022491"/>
    </source>
</evidence>
<dbReference type="Pfam" id="PF13977">
    <property type="entry name" value="TetR_C_6"/>
    <property type="match status" value="1"/>
</dbReference>
<organism evidence="8 9">
    <name type="scientific">Pyxidicoccus parkwayensis</name>
    <dbReference type="NCBI Taxonomy" id="2813578"/>
    <lineage>
        <taxon>Bacteria</taxon>
        <taxon>Pseudomonadati</taxon>
        <taxon>Myxococcota</taxon>
        <taxon>Myxococcia</taxon>
        <taxon>Myxococcales</taxon>
        <taxon>Cystobacterineae</taxon>
        <taxon>Myxococcaceae</taxon>
        <taxon>Pyxidicoccus</taxon>
    </lineage>
</organism>
<evidence type="ECO:0000256" key="3">
    <source>
        <dbReference type="ARBA" id="ARBA00023125"/>
    </source>
</evidence>
<dbReference type="PROSITE" id="PS01081">
    <property type="entry name" value="HTH_TETR_1"/>
    <property type="match status" value="1"/>
</dbReference>
<proteinExistence type="predicted"/>
<dbReference type="PANTHER" id="PTHR30055">
    <property type="entry name" value="HTH-TYPE TRANSCRIPTIONAL REGULATOR RUTR"/>
    <property type="match status" value="1"/>
</dbReference>
<protein>
    <submittedName>
        <fullName evidence="8">TetR/AcrR family transcriptional regulator</fullName>
    </submittedName>
</protein>
<dbReference type="Proteomes" id="UP000662747">
    <property type="component" value="Chromosome"/>
</dbReference>
<dbReference type="InterPro" id="IPR023772">
    <property type="entry name" value="DNA-bd_HTH_TetR-type_CS"/>
</dbReference>
<gene>
    <name evidence="8" type="ORF">JY651_21140</name>
</gene>
<dbReference type="PANTHER" id="PTHR30055:SF226">
    <property type="entry name" value="HTH-TYPE TRANSCRIPTIONAL REGULATOR PKSA"/>
    <property type="match status" value="1"/>
</dbReference>
<evidence type="ECO:0000256" key="5">
    <source>
        <dbReference type="PROSITE-ProRule" id="PRU00335"/>
    </source>
</evidence>
<feature type="DNA-binding region" description="H-T-H motif" evidence="5">
    <location>
        <begin position="40"/>
        <end position="59"/>
    </location>
</feature>
<dbReference type="PROSITE" id="PS50977">
    <property type="entry name" value="HTH_TETR_2"/>
    <property type="match status" value="1"/>
</dbReference>
<accession>A0ABX7P9U9</accession>
<evidence type="ECO:0000259" key="7">
    <source>
        <dbReference type="PROSITE" id="PS50977"/>
    </source>
</evidence>
<evidence type="ECO:0000256" key="6">
    <source>
        <dbReference type="SAM" id="MobiDB-lite"/>
    </source>
</evidence>
<reference evidence="8 9" key="1">
    <citation type="submission" date="2021-02" db="EMBL/GenBank/DDBJ databases">
        <title>De Novo genome assembly of isolated myxobacteria.</title>
        <authorList>
            <person name="Stevens D.C."/>
        </authorList>
    </citation>
    <scope>NUCLEOTIDE SEQUENCE [LARGE SCALE GENOMIC DNA]</scope>
    <source>
        <strain evidence="9">SCPEA02</strain>
    </source>
</reference>
<feature type="compositionally biased region" description="Basic residues" evidence="6">
    <location>
        <begin position="211"/>
        <end position="239"/>
    </location>
</feature>
<dbReference type="SUPFAM" id="SSF46689">
    <property type="entry name" value="Homeodomain-like"/>
    <property type="match status" value="1"/>
</dbReference>
<keyword evidence="2" id="KW-0805">Transcription regulation</keyword>
<keyword evidence="3 5" id="KW-0238">DNA-binding</keyword>
<evidence type="ECO:0000313" key="8">
    <source>
        <dbReference type="EMBL" id="QSQ27265.1"/>
    </source>
</evidence>
<evidence type="ECO:0000256" key="4">
    <source>
        <dbReference type="ARBA" id="ARBA00023163"/>
    </source>
</evidence>
<feature type="region of interest" description="Disordered" evidence="6">
    <location>
        <begin position="206"/>
        <end position="239"/>
    </location>
</feature>
<evidence type="ECO:0000313" key="9">
    <source>
        <dbReference type="Proteomes" id="UP000662747"/>
    </source>
</evidence>
<dbReference type="RefSeq" id="WP_206728791.1">
    <property type="nucleotide sequence ID" value="NZ_CP071090.1"/>
</dbReference>
<dbReference type="EMBL" id="CP071090">
    <property type="protein sequence ID" value="QSQ27265.1"/>
    <property type="molecule type" value="Genomic_DNA"/>
</dbReference>
<sequence>MARPRSGTKTPASTPEPDARERLIAAGYRVLSERGYDATTVKEVAKEAGVNQGLVHYYFGSKDALLLAVAKAARQKYMDELKRLREETPHEQLAAASFAWGEKLLKETPEQFRVRYELFAMGLHNKELKPAVAEMLQCVGEEVALTVAAVRNGEGAKPEPLDHHYAAIVKACVDGLSLHHLLDESFDPAPVYALLSRIVLESQGITSGKKPAARKPKVHARRGRVPSPRRRAPRAPRSR</sequence>